<dbReference type="AlphaFoldDB" id="A0AAV4AP85"/>
<feature type="region of interest" description="Disordered" evidence="1">
    <location>
        <begin position="13"/>
        <end position="38"/>
    </location>
</feature>
<evidence type="ECO:0000313" key="3">
    <source>
        <dbReference type="Proteomes" id="UP000735302"/>
    </source>
</evidence>
<name>A0AAV4AP85_9GAST</name>
<sequence length="116" mass="12632">MVVKSKHQHFPLTSSLPFSLKSNSRTTQCSSGAIPQLSGPESIHIPAFPNGSRRVIKSANKRRAWCQVCGPDNTLGSPGTRGESNLETRDTRALIQIDRGSSRMKMQQRGEGVITA</sequence>
<dbReference type="EMBL" id="BLXT01003971">
    <property type="protein sequence ID" value="GFO08598.1"/>
    <property type="molecule type" value="Genomic_DNA"/>
</dbReference>
<accession>A0AAV4AP85</accession>
<protein>
    <submittedName>
        <fullName evidence="2">Uncharacterized protein</fullName>
    </submittedName>
</protein>
<dbReference type="Proteomes" id="UP000735302">
    <property type="component" value="Unassembled WGS sequence"/>
</dbReference>
<keyword evidence="3" id="KW-1185">Reference proteome</keyword>
<proteinExistence type="predicted"/>
<feature type="compositionally biased region" description="Polar residues" evidence="1">
    <location>
        <begin position="13"/>
        <end position="33"/>
    </location>
</feature>
<comment type="caution">
    <text evidence="2">The sequence shown here is derived from an EMBL/GenBank/DDBJ whole genome shotgun (WGS) entry which is preliminary data.</text>
</comment>
<reference evidence="2 3" key="1">
    <citation type="journal article" date="2021" name="Elife">
        <title>Chloroplast acquisition without the gene transfer in kleptoplastic sea slugs, Plakobranchus ocellatus.</title>
        <authorList>
            <person name="Maeda T."/>
            <person name="Takahashi S."/>
            <person name="Yoshida T."/>
            <person name="Shimamura S."/>
            <person name="Takaki Y."/>
            <person name="Nagai Y."/>
            <person name="Toyoda A."/>
            <person name="Suzuki Y."/>
            <person name="Arimoto A."/>
            <person name="Ishii H."/>
            <person name="Satoh N."/>
            <person name="Nishiyama T."/>
            <person name="Hasebe M."/>
            <person name="Maruyama T."/>
            <person name="Minagawa J."/>
            <person name="Obokata J."/>
            <person name="Shigenobu S."/>
        </authorList>
    </citation>
    <scope>NUCLEOTIDE SEQUENCE [LARGE SCALE GENOMIC DNA]</scope>
</reference>
<evidence type="ECO:0000256" key="1">
    <source>
        <dbReference type="SAM" id="MobiDB-lite"/>
    </source>
</evidence>
<gene>
    <name evidence="2" type="ORF">PoB_003510300</name>
</gene>
<organism evidence="2 3">
    <name type="scientific">Plakobranchus ocellatus</name>
    <dbReference type="NCBI Taxonomy" id="259542"/>
    <lineage>
        <taxon>Eukaryota</taxon>
        <taxon>Metazoa</taxon>
        <taxon>Spiralia</taxon>
        <taxon>Lophotrochozoa</taxon>
        <taxon>Mollusca</taxon>
        <taxon>Gastropoda</taxon>
        <taxon>Heterobranchia</taxon>
        <taxon>Euthyneura</taxon>
        <taxon>Panpulmonata</taxon>
        <taxon>Sacoglossa</taxon>
        <taxon>Placobranchoidea</taxon>
        <taxon>Plakobranchidae</taxon>
        <taxon>Plakobranchus</taxon>
    </lineage>
</organism>
<evidence type="ECO:0000313" key="2">
    <source>
        <dbReference type="EMBL" id="GFO08598.1"/>
    </source>
</evidence>